<evidence type="ECO:0000313" key="11">
    <source>
        <dbReference type="Proteomes" id="UP000281975"/>
    </source>
</evidence>
<evidence type="ECO:0000256" key="3">
    <source>
        <dbReference type="ARBA" id="ARBA00022475"/>
    </source>
</evidence>
<dbReference type="SUPFAM" id="SSF103481">
    <property type="entry name" value="Multidrug resistance efflux transporter EmrE"/>
    <property type="match status" value="1"/>
</dbReference>
<protein>
    <submittedName>
        <fullName evidence="10">Small multidrug resistance pump</fullName>
    </submittedName>
</protein>
<dbReference type="EMBL" id="RBIN01000008">
    <property type="protein sequence ID" value="RKQ96911.1"/>
    <property type="molecule type" value="Genomic_DNA"/>
</dbReference>
<feature type="transmembrane region" description="Helical" evidence="9">
    <location>
        <begin position="59"/>
        <end position="80"/>
    </location>
</feature>
<keyword evidence="3" id="KW-1003">Cell membrane</keyword>
<dbReference type="Gene3D" id="1.10.3730.20">
    <property type="match status" value="1"/>
</dbReference>
<gene>
    <name evidence="10" type="ORF">C7446_2772</name>
</gene>
<evidence type="ECO:0000256" key="2">
    <source>
        <dbReference type="ARBA" id="ARBA00022448"/>
    </source>
</evidence>
<evidence type="ECO:0000256" key="4">
    <source>
        <dbReference type="ARBA" id="ARBA00022692"/>
    </source>
</evidence>
<dbReference type="PANTHER" id="PTHR30561:SF1">
    <property type="entry name" value="MULTIDRUG TRANSPORTER EMRE"/>
    <property type="match status" value="1"/>
</dbReference>
<feature type="transmembrane region" description="Helical" evidence="9">
    <location>
        <begin position="35"/>
        <end position="53"/>
    </location>
</feature>
<dbReference type="Proteomes" id="UP000281975">
    <property type="component" value="Unassembled WGS sequence"/>
</dbReference>
<keyword evidence="6 9" id="KW-0472">Membrane</keyword>
<accession>A0A420WTZ5</accession>
<organism evidence="10 11">
    <name type="scientific">Kushneria sinocarnis</name>
    <dbReference type="NCBI Taxonomy" id="595502"/>
    <lineage>
        <taxon>Bacteria</taxon>
        <taxon>Pseudomonadati</taxon>
        <taxon>Pseudomonadota</taxon>
        <taxon>Gammaproteobacteria</taxon>
        <taxon>Oceanospirillales</taxon>
        <taxon>Halomonadaceae</taxon>
        <taxon>Kushneria</taxon>
    </lineage>
</organism>
<evidence type="ECO:0000256" key="9">
    <source>
        <dbReference type="SAM" id="Phobius"/>
    </source>
</evidence>
<evidence type="ECO:0000256" key="8">
    <source>
        <dbReference type="RuleBase" id="RU003942"/>
    </source>
</evidence>
<evidence type="ECO:0000256" key="6">
    <source>
        <dbReference type="ARBA" id="ARBA00023136"/>
    </source>
</evidence>
<evidence type="ECO:0000256" key="5">
    <source>
        <dbReference type="ARBA" id="ARBA00022989"/>
    </source>
</evidence>
<dbReference type="Pfam" id="PF00893">
    <property type="entry name" value="Multi_Drug_Res"/>
    <property type="match status" value="1"/>
</dbReference>
<dbReference type="GO" id="GO:0031460">
    <property type="term" value="P:glycine betaine transport"/>
    <property type="evidence" value="ECO:0007669"/>
    <property type="project" value="TreeGrafter"/>
</dbReference>
<dbReference type="AlphaFoldDB" id="A0A420WTZ5"/>
<sequence>MNWLPYGYLAVAIVAEVIATNALKASASFTRLGPSLVTLGGYGLAMYLLSLVLKTLPVGVAYAIWAGLGMVLTLLVAMVVFGERPDLPTFIGIGLIIAGVTVLQLFSGMHAH</sequence>
<dbReference type="GO" id="GO:0015220">
    <property type="term" value="F:choline transmembrane transporter activity"/>
    <property type="evidence" value="ECO:0007669"/>
    <property type="project" value="TreeGrafter"/>
</dbReference>
<keyword evidence="5 9" id="KW-1133">Transmembrane helix</keyword>
<reference evidence="10 11" key="1">
    <citation type="submission" date="2018-10" db="EMBL/GenBank/DDBJ databases">
        <title>Genomic Encyclopedia of Type Strains, Phase IV (KMG-IV): sequencing the most valuable type-strain genomes for metagenomic binning, comparative biology and taxonomic classification.</title>
        <authorList>
            <person name="Goeker M."/>
        </authorList>
    </citation>
    <scope>NUCLEOTIDE SEQUENCE [LARGE SCALE GENOMIC DNA]</scope>
    <source>
        <strain evidence="10 11">DSM 23229</strain>
    </source>
</reference>
<feature type="transmembrane region" description="Helical" evidence="9">
    <location>
        <begin position="87"/>
        <end position="106"/>
    </location>
</feature>
<keyword evidence="2" id="KW-0813">Transport</keyword>
<keyword evidence="4 8" id="KW-0812">Transmembrane</keyword>
<proteinExistence type="inferred from homology"/>
<dbReference type="GO" id="GO:0015297">
    <property type="term" value="F:antiporter activity"/>
    <property type="evidence" value="ECO:0007669"/>
    <property type="project" value="TreeGrafter"/>
</dbReference>
<evidence type="ECO:0000313" key="10">
    <source>
        <dbReference type="EMBL" id="RKQ96911.1"/>
    </source>
</evidence>
<dbReference type="InterPro" id="IPR037185">
    <property type="entry name" value="EmrE-like"/>
</dbReference>
<dbReference type="GO" id="GO:0015199">
    <property type="term" value="F:amino-acid betaine transmembrane transporter activity"/>
    <property type="evidence" value="ECO:0007669"/>
    <property type="project" value="TreeGrafter"/>
</dbReference>
<comment type="subcellular location">
    <subcellularLocation>
        <location evidence="1 8">Cell membrane</location>
        <topology evidence="1 8">Multi-pass membrane protein</topology>
    </subcellularLocation>
</comment>
<evidence type="ECO:0000256" key="7">
    <source>
        <dbReference type="ARBA" id="ARBA00038032"/>
    </source>
</evidence>
<dbReference type="RefSeq" id="WP_425454114.1">
    <property type="nucleotide sequence ID" value="NZ_RBIN01000008.1"/>
</dbReference>
<comment type="similarity">
    <text evidence="7 8">Belongs to the drug/metabolite transporter (DMT) superfamily. Small multidrug resistance (SMR) (TC 2.A.7.1) family.</text>
</comment>
<dbReference type="FunFam" id="1.10.3730.20:FF:000001">
    <property type="entry name" value="Quaternary ammonium compound resistance transporter SugE"/>
    <property type="match status" value="1"/>
</dbReference>
<dbReference type="GO" id="GO:0005886">
    <property type="term" value="C:plasma membrane"/>
    <property type="evidence" value="ECO:0007669"/>
    <property type="project" value="UniProtKB-SubCell"/>
</dbReference>
<evidence type="ECO:0000256" key="1">
    <source>
        <dbReference type="ARBA" id="ARBA00004651"/>
    </source>
</evidence>
<keyword evidence="11" id="KW-1185">Reference proteome</keyword>
<dbReference type="InterPro" id="IPR045324">
    <property type="entry name" value="Small_multidrug_res"/>
</dbReference>
<dbReference type="InterPro" id="IPR000390">
    <property type="entry name" value="Small_drug/metabolite_transptr"/>
</dbReference>
<dbReference type="GO" id="GO:1990961">
    <property type="term" value="P:xenobiotic detoxification by transmembrane export across the plasma membrane"/>
    <property type="evidence" value="ECO:0007669"/>
    <property type="project" value="UniProtKB-ARBA"/>
</dbReference>
<dbReference type="PANTHER" id="PTHR30561">
    <property type="entry name" value="SMR FAMILY PROTON-DEPENDENT DRUG EFFLUX TRANSPORTER SUGE"/>
    <property type="match status" value="1"/>
</dbReference>
<name>A0A420WTZ5_9GAMM</name>
<comment type="caution">
    <text evidence="10">The sequence shown here is derived from an EMBL/GenBank/DDBJ whole genome shotgun (WGS) entry which is preliminary data.</text>
</comment>